<dbReference type="PANTHER" id="PTHR23028:SF134">
    <property type="entry name" value="PUTATIVE (AFU_ORTHOLOGUE AFUA_4G08520)-RELATED"/>
    <property type="match status" value="1"/>
</dbReference>
<feature type="transmembrane region" description="Helical" evidence="1">
    <location>
        <begin position="293"/>
        <end position="317"/>
    </location>
</feature>
<feature type="transmembrane region" description="Helical" evidence="1">
    <location>
        <begin position="345"/>
        <end position="363"/>
    </location>
</feature>
<feature type="transmembrane region" description="Helical" evidence="1">
    <location>
        <begin position="250"/>
        <end position="272"/>
    </location>
</feature>
<feature type="transmembrane region" description="Helical" evidence="1">
    <location>
        <begin position="120"/>
        <end position="142"/>
    </location>
</feature>
<name>A0A4S8X371_AURPU</name>
<feature type="domain" description="Acyltransferase 3" evidence="2">
    <location>
        <begin position="79"/>
        <end position="480"/>
    </location>
</feature>
<feature type="transmembrane region" description="Helical" evidence="1">
    <location>
        <begin position="79"/>
        <end position="100"/>
    </location>
</feature>
<dbReference type="Pfam" id="PF01757">
    <property type="entry name" value="Acyl_transf_3"/>
    <property type="match status" value="1"/>
</dbReference>
<dbReference type="EMBL" id="QZAL01000202">
    <property type="protein sequence ID" value="THW33682.1"/>
    <property type="molecule type" value="Genomic_DNA"/>
</dbReference>
<dbReference type="InterPro" id="IPR050879">
    <property type="entry name" value="Acyltransferase_3"/>
</dbReference>
<reference evidence="3 4" key="1">
    <citation type="submission" date="2018-10" db="EMBL/GenBank/DDBJ databases">
        <title>Fifty Aureobasidium pullulans genomes reveal a recombining polyextremotolerant generalist.</title>
        <authorList>
            <person name="Gostincar C."/>
            <person name="Turk M."/>
            <person name="Zajc J."/>
            <person name="Gunde-Cimerman N."/>
        </authorList>
    </citation>
    <scope>NUCLEOTIDE SEQUENCE [LARGE SCALE GENOMIC DNA]</scope>
    <source>
        <strain evidence="3 4">EXF-11013</strain>
    </source>
</reference>
<evidence type="ECO:0000313" key="4">
    <source>
        <dbReference type="Proteomes" id="UP000310687"/>
    </source>
</evidence>
<keyword evidence="1" id="KW-0812">Transmembrane</keyword>
<gene>
    <name evidence="3" type="ORF">D6D22_08996</name>
</gene>
<keyword evidence="1" id="KW-0472">Membrane</keyword>
<protein>
    <recommendedName>
        <fullName evidence="2">Acyltransferase 3 domain-containing protein</fullName>
    </recommendedName>
</protein>
<proteinExistence type="predicted"/>
<organism evidence="3 4">
    <name type="scientific">Aureobasidium pullulans</name>
    <name type="common">Black yeast</name>
    <name type="synonym">Pullularia pullulans</name>
    <dbReference type="NCBI Taxonomy" id="5580"/>
    <lineage>
        <taxon>Eukaryota</taxon>
        <taxon>Fungi</taxon>
        <taxon>Dikarya</taxon>
        <taxon>Ascomycota</taxon>
        <taxon>Pezizomycotina</taxon>
        <taxon>Dothideomycetes</taxon>
        <taxon>Dothideomycetidae</taxon>
        <taxon>Dothideales</taxon>
        <taxon>Saccotheciaceae</taxon>
        <taxon>Aureobasidium</taxon>
    </lineage>
</organism>
<dbReference type="Proteomes" id="UP000310687">
    <property type="component" value="Unassembled WGS sequence"/>
</dbReference>
<dbReference type="AlphaFoldDB" id="A0A4S8X371"/>
<dbReference type="PANTHER" id="PTHR23028">
    <property type="entry name" value="ACETYLTRANSFERASE"/>
    <property type="match status" value="1"/>
</dbReference>
<accession>A0A4S8X371</accession>
<dbReference type="GO" id="GO:0016747">
    <property type="term" value="F:acyltransferase activity, transferring groups other than amino-acyl groups"/>
    <property type="evidence" value="ECO:0007669"/>
    <property type="project" value="InterPro"/>
</dbReference>
<comment type="caution">
    <text evidence="3">The sequence shown here is derived from an EMBL/GenBank/DDBJ whole genome shotgun (WGS) entry which is preliminary data.</text>
</comment>
<sequence length="523" mass="59754">MSEDQRLMSEGGLYDRHDAQLGTLITKSRMSIRGLSIPSRTAVLHAIKRASFFLLPTFVQTSLHPPNQSKPSKPIHPTAWLDGMRGIAAFLVFIFHISYATHDVATAWTEGHRGLLRLPILRFFYHGPAMVSIFFVLSGYALSYKPVKQMRSGETDSLLKGLSSSVFRRAMRLYLPCVASTLTIVVIVRLGMYDWTRELANDGKRLTGYRDRHAWRYDTLAEQLVHWGSSFLGFMNPFTGKRMYLDGHLWTIPLEFVSLACIGGIVDVLYRASIVLYATQLGLCRLRTRYRMLILPCIMAWAHYADYWVVLLFYGGFLLAELDIRRSALAASKTFSNTLSSPKPSILWSVFYTLVFIGGLYLGGQPEQRWEHAPGWMTLWSLIPSYIHDRHRHWTGWGALLLVWSTSNSPMLQRIFNNRFTQYLGKISFSLYLVHGFMIHTLYYSLLPVVWNIFGSETHLQKEVSFGVALGIVSVFLVWVSDVFMRLVDTPSVKFARWLEGKCMAKAKSTKEEPAWRESSAMV</sequence>
<evidence type="ECO:0000256" key="1">
    <source>
        <dbReference type="SAM" id="Phobius"/>
    </source>
</evidence>
<feature type="transmembrane region" description="Helical" evidence="1">
    <location>
        <begin position="173"/>
        <end position="192"/>
    </location>
</feature>
<dbReference type="InterPro" id="IPR002656">
    <property type="entry name" value="Acyl_transf_3_dom"/>
</dbReference>
<feature type="transmembrane region" description="Helical" evidence="1">
    <location>
        <begin position="466"/>
        <end position="488"/>
    </location>
</feature>
<feature type="transmembrane region" description="Helical" evidence="1">
    <location>
        <begin position="429"/>
        <end position="454"/>
    </location>
</feature>
<evidence type="ECO:0000259" key="2">
    <source>
        <dbReference type="Pfam" id="PF01757"/>
    </source>
</evidence>
<evidence type="ECO:0000313" key="3">
    <source>
        <dbReference type="EMBL" id="THW33682.1"/>
    </source>
</evidence>
<keyword evidence="1" id="KW-1133">Transmembrane helix</keyword>